<feature type="domain" description="Cytochrome c7-like" evidence="2">
    <location>
        <begin position="39"/>
        <end position="101"/>
    </location>
</feature>
<dbReference type="InterPro" id="IPR036280">
    <property type="entry name" value="Multihaem_cyt_sf"/>
</dbReference>
<dbReference type="Pfam" id="PF14522">
    <property type="entry name" value="Cytochrome_C7"/>
    <property type="match status" value="1"/>
</dbReference>
<feature type="chain" id="PRO_5003091379" description="Cytochrome c7-like domain-containing protein" evidence="1">
    <location>
        <begin position="23"/>
        <end position="102"/>
    </location>
</feature>
<name>D6Z6J9_DESAT</name>
<dbReference type="SUPFAM" id="SSF48695">
    <property type="entry name" value="Multiheme cytochromes"/>
    <property type="match status" value="1"/>
</dbReference>
<dbReference type="PANTHER" id="PTHR39425:SF1">
    <property type="entry name" value="CYTOCHROME C7-LIKE DOMAIN-CONTAINING PROTEIN"/>
    <property type="match status" value="1"/>
</dbReference>
<dbReference type="HOGENOM" id="CLU_157045_0_0_7"/>
<accession>D6Z6J9</accession>
<evidence type="ECO:0000256" key="1">
    <source>
        <dbReference type="SAM" id="SignalP"/>
    </source>
</evidence>
<sequence length="102" mass="10692">MKLTATIITILAALAFVGTAIASMPGNTSEFEGGPMGKVVFSGQIHADAGLSCGDCHTGIFQMKREVKITMADHNSGNLCFSCHQEGGKAFASNDCARCHQK</sequence>
<evidence type="ECO:0000313" key="4">
    <source>
        <dbReference type="Proteomes" id="UP000001508"/>
    </source>
</evidence>
<keyword evidence="4" id="KW-1185">Reference proteome</keyword>
<dbReference type="EMBL" id="CP001940">
    <property type="protein sequence ID" value="ADH84958.1"/>
    <property type="molecule type" value="Genomic_DNA"/>
</dbReference>
<proteinExistence type="predicted"/>
<dbReference type="InterPro" id="IPR026352">
    <property type="entry name" value="Nanowire_3heme"/>
</dbReference>
<organism evidence="3 4">
    <name type="scientific">Desulfurivibrio alkaliphilus (strain DSM 19089 / UNIQEM U267 / AHT2)</name>
    <dbReference type="NCBI Taxonomy" id="589865"/>
    <lineage>
        <taxon>Bacteria</taxon>
        <taxon>Pseudomonadati</taxon>
        <taxon>Thermodesulfobacteriota</taxon>
        <taxon>Desulfobulbia</taxon>
        <taxon>Desulfobulbales</taxon>
        <taxon>Desulfobulbaceae</taxon>
        <taxon>Desulfurivibrio</taxon>
    </lineage>
</organism>
<dbReference type="OrthoDB" id="9807368at2"/>
<protein>
    <recommendedName>
        <fullName evidence="2">Cytochrome c7-like domain-containing protein</fullName>
    </recommendedName>
</protein>
<dbReference type="InParanoid" id="D6Z6J9"/>
<dbReference type="PANTHER" id="PTHR39425">
    <property type="entry name" value="LIPOPROTEIN CYTOCHROME C"/>
    <property type="match status" value="1"/>
</dbReference>
<dbReference type="eggNOG" id="ENOG502ZJNQ">
    <property type="taxonomic scope" value="Bacteria"/>
</dbReference>
<dbReference type="AlphaFoldDB" id="D6Z6J9"/>
<dbReference type="Proteomes" id="UP000001508">
    <property type="component" value="Chromosome"/>
</dbReference>
<dbReference type="RefSeq" id="WP_013162489.1">
    <property type="nucleotide sequence ID" value="NC_014216.1"/>
</dbReference>
<keyword evidence="1" id="KW-0732">Signal</keyword>
<feature type="signal peptide" evidence="1">
    <location>
        <begin position="1"/>
        <end position="22"/>
    </location>
</feature>
<dbReference type="NCBIfam" id="TIGR04257">
    <property type="entry name" value="nanowire_3heme"/>
    <property type="match status" value="1"/>
</dbReference>
<gene>
    <name evidence="3" type="ordered locus">DaAHT2_0247</name>
</gene>
<evidence type="ECO:0000313" key="3">
    <source>
        <dbReference type="EMBL" id="ADH84958.1"/>
    </source>
</evidence>
<dbReference type="STRING" id="589865.DaAHT2_0247"/>
<reference evidence="4" key="1">
    <citation type="submission" date="2010-02" db="EMBL/GenBank/DDBJ databases">
        <title>Complete sequence of Desulfurivibrio alkaliphilus AHT2.</title>
        <authorList>
            <consortium name="US DOE Joint Genome Institute"/>
            <person name="Pitluck S."/>
            <person name="Chertkov O."/>
            <person name="Detter J.C."/>
            <person name="Han C."/>
            <person name="Tapia R."/>
            <person name="Larimer F."/>
            <person name="Land M."/>
            <person name="Hauser L."/>
            <person name="Kyrpides N."/>
            <person name="Mikhailova N."/>
            <person name="Sorokin D.Y."/>
            <person name="Muyzer G."/>
            <person name="Woyke T."/>
        </authorList>
    </citation>
    <scope>NUCLEOTIDE SEQUENCE [LARGE SCALE GENOMIC DNA]</scope>
    <source>
        <strain evidence="4">DSM 19089 / UNIQEM U267 / AHT2</strain>
    </source>
</reference>
<dbReference type="InterPro" id="IPR029467">
    <property type="entry name" value="Cyt_c7-like"/>
</dbReference>
<dbReference type="KEGG" id="dak:DaAHT2_0247"/>
<dbReference type="Gene3D" id="3.90.10.10">
    <property type="entry name" value="Cytochrome C3"/>
    <property type="match status" value="1"/>
</dbReference>
<evidence type="ECO:0000259" key="2">
    <source>
        <dbReference type="Pfam" id="PF14522"/>
    </source>
</evidence>